<evidence type="ECO:0000256" key="4">
    <source>
        <dbReference type="SAM" id="SignalP"/>
    </source>
</evidence>
<dbReference type="EMBL" id="VTRV01000171">
    <property type="protein sequence ID" value="TZF85362.1"/>
    <property type="molecule type" value="Genomic_DNA"/>
</dbReference>
<keyword evidence="2" id="KW-0472">Membrane</keyword>
<dbReference type="PANTHER" id="PTHR35603:SF2">
    <property type="entry name" value="OUTER MEMBRANE LIPOPROTEIN"/>
    <property type="match status" value="1"/>
</dbReference>
<sequence>MKHLTATVLALALTAVAGTASAQYSSYPANNGYSNSGYSNRGYSSQGAFSDYARVVRVTPVYDSRGAYAAGTGGQRCTESRTYSGYSNSNGRYYDPNDRNGDGYPDNGYASNGYGSDAYGRDPYARDQYGYPRQATQGGSTAATVIGGIVGAVVGSQVGGGSARYATSAIGSMVGGIAGRQVYENAHRQTQYPPRVGRVVSCDPMTDNAYQSGRNVSMYDVTYEYGGRNYTTRTTYDPGSRIRVLVDVRPE</sequence>
<gene>
    <name evidence="6" type="ORF">FW784_12300</name>
</gene>
<feature type="region of interest" description="Disordered" evidence="3">
    <location>
        <begin position="69"/>
        <end position="115"/>
    </location>
</feature>
<dbReference type="Proteomes" id="UP000323164">
    <property type="component" value="Unassembled WGS sequence"/>
</dbReference>
<feature type="chain" id="PRO_5022739583" evidence="4">
    <location>
        <begin position="23"/>
        <end position="251"/>
    </location>
</feature>
<evidence type="ECO:0000259" key="5">
    <source>
        <dbReference type="Pfam" id="PF05433"/>
    </source>
</evidence>
<evidence type="ECO:0000256" key="3">
    <source>
        <dbReference type="SAM" id="MobiDB-lite"/>
    </source>
</evidence>
<keyword evidence="7" id="KW-1185">Reference proteome</keyword>
<feature type="domain" description="Glycine zipper 2TM" evidence="5">
    <location>
        <begin position="143"/>
        <end position="182"/>
    </location>
</feature>
<evidence type="ECO:0000313" key="6">
    <source>
        <dbReference type="EMBL" id="TZF85362.1"/>
    </source>
</evidence>
<dbReference type="InterPro" id="IPR051407">
    <property type="entry name" value="Bact_OM_lipoprot/Surf_antigen"/>
</dbReference>
<organism evidence="6 7">
    <name type="scientific">Cognatilysobacter lacus</name>
    <dbReference type="NCBI Taxonomy" id="1643323"/>
    <lineage>
        <taxon>Bacteria</taxon>
        <taxon>Pseudomonadati</taxon>
        <taxon>Pseudomonadota</taxon>
        <taxon>Gammaproteobacteria</taxon>
        <taxon>Lysobacterales</taxon>
        <taxon>Lysobacteraceae</taxon>
        <taxon>Cognatilysobacter</taxon>
    </lineage>
</organism>
<reference evidence="6 7" key="1">
    <citation type="submission" date="2019-08" db="EMBL/GenBank/DDBJ databases">
        <title>Draft genome sequence of Lysobacter sp. UKS-15.</title>
        <authorList>
            <person name="Im W.-T."/>
        </authorList>
    </citation>
    <scope>NUCLEOTIDE SEQUENCE [LARGE SCALE GENOMIC DNA]</scope>
    <source>
        <strain evidence="6 7">UKS-15</strain>
    </source>
</reference>
<keyword evidence="4" id="KW-0732">Signal</keyword>
<evidence type="ECO:0000256" key="2">
    <source>
        <dbReference type="ARBA" id="ARBA00023136"/>
    </source>
</evidence>
<name>A0A5D8YTW1_9GAMM</name>
<dbReference type="Pfam" id="PF05433">
    <property type="entry name" value="Rick_17kDa_Anti"/>
    <property type="match status" value="1"/>
</dbReference>
<accession>A0A5D8YTW1</accession>
<comment type="caution">
    <text evidence="6">The sequence shown here is derived from an EMBL/GenBank/DDBJ whole genome shotgun (WGS) entry which is preliminary data.</text>
</comment>
<evidence type="ECO:0000256" key="1">
    <source>
        <dbReference type="ARBA" id="ARBA00004370"/>
    </source>
</evidence>
<comment type="subcellular location">
    <subcellularLocation>
        <location evidence="1">Membrane</location>
    </subcellularLocation>
</comment>
<evidence type="ECO:0000313" key="7">
    <source>
        <dbReference type="Proteomes" id="UP000323164"/>
    </source>
</evidence>
<dbReference type="InterPro" id="IPR008816">
    <property type="entry name" value="Gly_zipper_2TM_dom"/>
</dbReference>
<dbReference type="AlphaFoldDB" id="A0A5D8YTW1"/>
<feature type="signal peptide" evidence="4">
    <location>
        <begin position="1"/>
        <end position="22"/>
    </location>
</feature>
<dbReference type="GO" id="GO:0019867">
    <property type="term" value="C:outer membrane"/>
    <property type="evidence" value="ECO:0007669"/>
    <property type="project" value="InterPro"/>
</dbReference>
<dbReference type="RefSeq" id="WP_149353630.1">
    <property type="nucleotide sequence ID" value="NZ_VTRV01000171.1"/>
</dbReference>
<dbReference type="OrthoDB" id="9132795at2"/>
<feature type="compositionally biased region" description="Low complexity" evidence="3">
    <location>
        <begin position="83"/>
        <end position="94"/>
    </location>
</feature>
<proteinExistence type="predicted"/>
<dbReference type="PANTHER" id="PTHR35603">
    <property type="match status" value="1"/>
</dbReference>
<protein>
    <submittedName>
        <fullName evidence="6">Glycine zipper 2TM domain-containing protein</fullName>
    </submittedName>
</protein>